<gene>
    <name evidence="2" type="ORF">NQ317_019223</name>
</gene>
<dbReference type="Proteomes" id="UP001162164">
    <property type="component" value="Unassembled WGS sequence"/>
</dbReference>
<organism evidence="2 3">
    <name type="scientific">Molorchus minor</name>
    <dbReference type="NCBI Taxonomy" id="1323400"/>
    <lineage>
        <taxon>Eukaryota</taxon>
        <taxon>Metazoa</taxon>
        <taxon>Ecdysozoa</taxon>
        <taxon>Arthropoda</taxon>
        <taxon>Hexapoda</taxon>
        <taxon>Insecta</taxon>
        <taxon>Pterygota</taxon>
        <taxon>Neoptera</taxon>
        <taxon>Endopterygota</taxon>
        <taxon>Coleoptera</taxon>
        <taxon>Polyphaga</taxon>
        <taxon>Cucujiformia</taxon>
        <taxon>Chrysomeloidea</taxon>
        <taxon>Cerambycidae</taxon>
        <taxon>Lamiinae</taxon>
        <taxon>Monochamini</taxon>
        <taxon>Molorchus</taxon>
    </lineage>
</organism>
<dbReference type="EMBL" id="JAPWTJ010000240">
    <property type="protein sequence ID" value="KAJ8980728.1"/>
    <property type="molecule type" value="Genomic_DNA"/>
</dbReference>
<keyword evidence="3" id="KW-1185">Reference proteome</keyword>
<dbReference type="PRINTS" id="PR00315">
    <property type="entry name" value="ELONGATNFCT"/>
</dbReference>
<dbReference type="PROSITE" id="PS51722">
    <property type="entry name" value="G_TR_2"/>
    <property type="match status" value="1"/>
</dbReference>
<dbReference type="PANTHER" id="PTHR42908:SF3">
    <property type="entry name" value="ELONGATION FACTOR-LIKE GTPASE 1"/>
    <property type="match status" value="1"/>
</dbReference>
<comment type="caution">
    <text evidence="2">The sequence shown here is derived from an EMBL/GenBank/DDBJ whole genome shotgun (WGS) entry which is preliminary data.</text>
</comment>
<evidence type="ECO:0000313" key="3">
    <source>
        <dbReference type="Proteomes" id="UP001162164"/>
    </source>
</evidence>
<dbReference type="PANTHER" id="PTHR42908">
    <property type="entry name" value="TRANSLATION ELONGATION FACTOR-RELATED"/>
    <property type="match status" value="1"/>
</dbReference>
<proteinExistence type="predicted"/>
<protein>
    <recommendedName>
        <fullName evidence="1">Tr-type G domain-containing protein</fullName>
    </recommendedName>
</protein>
<dbReference type="Gene3D" id="3.40.50.300">
    <property type="entry name" value="P-loop containing nucleotide triphosphate hydrolases"/>
    <property type="match status" value="1"/>
</dbReference>
<dbReference type="NCBIfam" id="TIGR00231">
    <property type="entry name" value="small_GTP"/>
    <property type="match status" value="1"/>
</dbReference>
<evidence type="ECO:0000313" key="2">
    <source>
        <dbReference type="EMBL" id="KAJ8980728.1"/>
    </source>
</evidence>
<evidence type="ECO:0000259" key="1">
    <source>
        <dbReference type="PROSITE" id="PS51722"/>
    </source>
</evidence>
<accession>A0ABQ9JRT8</accession>
<dbReference type="Pfam" id="PF00009">
    <property type="entry name" value="GTP_EFTU"/>
    <property type="match status" value="1"/>
</dbReference>
<dbReference type="InterPro" id="IPR027417">
    <property type="entry name" value="P-loop_NTPase"/>
</dbReference>
<feature type="domain" description="Tr-type G" evidence="1">
    <location>
        <begin position="52"/>
        <end position="300"/>
    </location>
</feature>
<dbReference type="InterPro" id="IPR000795">
    <property type="entry name" value="T_Tr_GTP-bd_dom"/>
</dbReference>
<reference evidence="2" key="1">
    <citation type="journal article" date="2023" name="Insect Mol. Biol.">
        <title>Genome sequencing provides insights into the evolution of gene families encoding plant cell wall-degrading enzymes in longhorned beetles.</title>
        <authorList>
            <person name="Shin N.R."/>
            <person name="Okamura Y."/>
            <person name="Kirsch R."/>
            <person name="Pauchet Y."/>
        </authorList>
    </citation>
    <scope>NUCLEOTIDE SEQUENCE</scope>
    <source>
        <strain evidence="2">MMC_N1</strain>
    </source>
</reference>
<sequence length="300" mass="34149">MPPSQYPSVGVTVNVNLLSLLRFLFCFGTVLLKMDVLVPTLEELQFCMKDLKCIRNVCILAHVDHGKTTLSDLLLATNRLVSKRMAGFLRYLDDRPDEQERGITMKSSAVSLLNLVHDDEDNTNKRILLNLIDTPGHIDFSSEVSDGAIILVDLLEGVCAQTRESIKKAFEEKAKMILVVNKFDKVILELQKDIEDIFQCILRVIEDCNAIVAELYQYEYLNNDVDIEDSGLLFSPDTGNVIFASAIDAWGFTTKQFAKMFIGLVKNETVESLNEKMWNFDCYVDSKKRNKNWSCRQEEN</sequence>
<name>A0ABQ9JRT8_9CUCU</name>
<dbReference type="InterPro" id="IPR005225">
    <property type="entry name" value="Small_GTP-bd"/>
</dbReference>
<dbReference type="SUPFAM" id="SSF52540">
    <property type="entry name" value="P-loop containing nucleoside triphosphate hydrolases"/>
    <property type="match status" value="1"/>
</dbReference>